<feature type="domain" description="tRNA(Ile)-lysidine/2-thiocytidine synthase N-terminal" evidence="2">
    <location>
        <begin position="32"/>
        <end position="196"/>
    </location>
</feature>
<dbReference type="Proteomes" id="UP001631949">
    <property type="component" value="Unassembled WGS sequence"/>
</dbReference>
<dbReference type="PANTHER" id="PTHR43686">
    <property type="entry name" value="SULFURTRANSFERASE-RELATED"/>
    <property type="match status" value="1"/>
</dbReference>
<evidence type="ECO:0000259" key="2">
    <source>
        <dbReference type="Pfam" id="PF01171"/>
    </source>
</evidence>
<organism evidence="3 4">
    <name type="scientific">Peptococcus simiae</name>
    <dbReference type="NCBI Taxonomy" id="1643805"/>
    <lineage>
        <taxon>Bacteria</taxon>
        <taxon>Bacillati</taxon>
        <taxon>Bacillota</taxon>
        <taxon>Clostridia</taxon>
        <taxon>Eubacteriales</taxon>
        <taxon>Peptococcaceae</taxon>
        <taxon>Peptococcus</taxon>
    </lineage>
</organism>
<dbReference type="EMBL" id="JBJUVG010000002">
    <property type="protein sequence ID" value="MFM9413281.1"/>
    <property type="molecule type" value="Genomic_DNA"/>
</dbReference>
<dbReference type="PIRSF" id="PIRSF004976">
    <property type="entry name" value="ATPase_YdaO"/>
    <property type="match status" value="1"/>
</dbReference>
<sequence length="245" mass="27535">MKRNWRAYNKDLFAPMRRASRDYGLIEAGDCIGIGLSGGKDSTLLLYSLAVLQKTLPTPFQIKAMSVDLGWENDYTAHRALCEELSIPFEVVPSNIGPIVFEERQEKNPCSLCARMRRGAVNNWAAANGCNKVALGHHLDDVIETLLMSLFFEGRLHTFAPRAYLSRADLTVIRPLVFVKEADIRRIVRKLDLPIMHNACPADGFTKRSEEKALIAQLAKDNPGIRDRMMHAVTSSLWTSYQITS</sequence>
<gene>
    <name evidence="3" type="ORF">ACKQTC_02725</name>
</gene>
<proteinExistence type="predicted"/>
<name>A0ABW9GZ47_9FIRM</name>
<dbReference type="PANTHER" id="PTHR43686:SF1">
    <property type="entry name" value="AMINOTRAN_5 DOMAIN-CONTAINING PROTEIN"/>
    <property type="match status" value="1"/>
</dbReference>
<dbReference type="RefSeq" id="WP_408976893.1">
    <property type="nucleotide sequence ID" value="NZ_JBJUVG010000002.1"/>
</dbReference>
<dbReference type="InterPro" id="IPR011063">
    <property type="entry name" value="TilS/TtcA_N"/>
</dbReference>
<dbReference type="InterPro" id="IPR035107">
    <property type="entry name" value="tRNA_thiolation_TtcA_Ctu1"/>
</dbReference>
<keyword evidence="1" id="KW-0808">Transferase</keyword>
<dbReference type="SUPFAM" id="SSF52402">
    <property type="entry name" value="Adenine nucleotide alpha hydrolases-like"/>
    <property type="match status" value="1"/>
</dbReference>
<evidence type="ECO:0000313" key="3">
    <source>
        <dbReference type="EMBL" id="MFM9413281.1"/>
    </source>
</evidence>
<dbReference type="InterPro" id="IPR014729">
    <property type="entry name" value="Rossmann-like_a/b/a_fold"/>
</dbReference>
<comment type="caution">
    <text evidence="3">The sequence shown here is derived from an EMBL/GenBank/DDBJ whole genome shotgun (WGS) entry which is preliminary data.</text>
</comment>
<dbReference type="Pfam" id="PF01171">
    <property type="entry name" value="ATP_bind_3"/>
    <property type="match status" value="1"/>
</dbReference>
<keyword evidence="4" id="KW-1185">Reference proteome</keyword>
<reference evidence="3 4" key="1">
    <citation type="journal article" date="2016" name="Int. J. Syst. Evol. Microbiol.">
        <title>Peptococcus simiae sp. nov., isolated from rhesus macaque faeces and emended description of the genus Peptococcus.</title>
        <authorList>
            <person name="Shkoporov A.N."/>
            <person name="Efimov B.A."/>
            <person name="Kondova I."/>
            <person name="Ouwerling B."/>
            <person name="Chaplin A.V."/>
            <person name="Shcherbakova V.A."/>
            <person name="Langermans J.A.M."/>
        </authorList>
    </citation>
    <scope>NUCLEOTIDE SEQUENCE [LARGE SCALE GENOMIC DNA]</scope>
    <source>
        <strain evidence="3 4">M108</strain>
    </source>
</reference>
<dbReference type="Gene3D" id="3.40.50.620">
    <property type="entry name" value="HUPs"/>
    <property type="match status" value="1"/>
</dbReference>
<dbReference type="CDD" id="cd24138">
    <property type="entry name" value="TtcA-like"/>
    <property type="match status" value="1"/>
</dbReference>
<evidence type="ECO:0000256" key="1">
    <source>
        <dbReference type="ARBA" id="ARBA00022679"/>
    </source>
</evidence>
<accession>A0ABW9GZ47</accession>
<evidence type="ECO:0000313" key="4">
    <source>
        <dbReference type="Proteomes" id="UP001631949"/>
    </source>
</evidence>
<protein>
    <submittedName>
        <fullName evidence="3">tRNA 2-thiocytidine biosynthesis TtcA family protein</fullName>
    </submittedName>
</protein>